<evidence type="ECO:0000313" key="2">
    <source>
        <dbReference type="EMBL" id="ORY29366.1"/>
    </source>
</evidence>
<dbReference type="EMBL" id="MCFC01000026">
    <property type="protein sequence ID" value="ORY29366.1"/>
    <property type="molecule type" value="Genomic_DNA"/>
</dbReference>
<reference evidence="2 3" key="1">
    <citation type="submission" date="2016-07" db="EMBL/GenBank/DDBJ databases">
        <title>Pervasive Adenine N6-methylation of Active Genes in Fungi.</title>
        <authorList>
            <consortium name="DOE Joint Genome Institute"/>
            <person name="Mondo S.J."/>
            <person name="Dannebaum R.O."/>
            <person name="Kuo R.C."/>
            <person name="Labutti K."/>
            <person name="Haridas S."/>
            <person name="Kuo A."/>
            <person name="Salamov A."/>
            <person name="Ahrendt S.R."/>
            <person name="Lipzen A."/>
            <person name="Sullivan W."/>
            <person name="Andreopoulos W.B."/>
            <person name="Clum A."/>
            <person name="Lindquist E."/>
            <person name="Daum C."/>
            <person name="Ramamoorthy G.K."/>
            <person name="Gryganskyi A."/>
            <person name="Culley D."/>
            <person name="Magnuson J.K."/>
            <person name="James T.Y."/>
            <person name="O'Malley M.A."/>
            <person name="Stajich J.E."/>
            <person name="Spatafora J.W."/>
            <person name="Visel A."/>
            <person name="Grigoriev I.V."/>
        </authorList>
    </citation>
    <scope>NUCLEOTIDE SEQUENCE [LARGE SCALE GENOMIC DNA]</scope>
    <source>
        <strain evidence="2 3">68-887.2</strain>
    </source>
</reference>
<evidence type="ECO:0000256" key="1">
    <source>
        <dbReference type="SAM" id="MobiDB-lite"/>
    </source>
</evidence>
<proteinExistence type="predicted"/>
<evidence type="ECO:0000313" key="3">
    <source>
        <dbReference type="Proteomes" id="UP000193986"/>
    </source>
</evidence>
<comment type="caution">
    <text evidence="2">The sequence shown here is derived from an EMBL/GenBank/DDBJ whole genome shotgun (WGS) entry which is preliminary data.</text>
</comment>
<sequence>MSGTLISRVRSLWNRTVRPSWNYLPLRDLSASNRITNSPSSRPDTNPPSDLPSEAQDPSIMTDMEANLWASSEALGSAQATSAPLQESPSSLSGTATRTITPSESEPGSTAGPRSSNPHSVIHIDTDFSLAATLRNRRSSARRPYSRRPPLWCETRTCLIIKAISVGVGILTVWELFRRGVECYDKTCGENCPSFLLKDKGRGCSSNKRGDLFELAVSANYPTTSLPIAITDPLPPSSSTFSPAGTLDGPAFTEMIDDGDEDDHGDNDDEDGGTTLWLTKGLD</sequence>
<dbReference type="Proteomes" id="UP000193986">
    <property type="component" value="Unassembled WGS sequence"/>
</dbReference>
<organism evidence="2 3">
    <name type="scientific">Naematelia encephala</name>
    <dbReference type="NCBI Taxonomy" id="71784"/>
    <lineage>
        <taxon>Eukaryota</taxon>
        <taxon>Fungi</taxon>
        <taxon>Dikarya</taxon>
        <taxon>Basidiomycota</taxon>
        <taxon>Agaricomycotina</taxon>
        <taxon>Tremellomycetes</taxon>
        <taxon>Tremellales</taxon>
        <taxon>Naemateliaceae</taxon>
        <taxon>Naematelia</taxon>
    </lineage>
</organism>
<protein>
    <submittedName>
        <fullName evidence="2">Uncharacterized protein</fullName>
    </submittedName>
</protein>
<feature type="region of interest" description="Disordered" evidence="1">
    <location>
        <begin position="32"/>
        <end position="57"/>
    </location>
</feature>
<dbReference type="AlphaFoldDB" id="A0A1Y2B3R5"/>
<feature type="region of interest" description="Disordered" evidence="1">
    <location>
        <begin position="77"/>
        <end position="121"/>
    </location>
</feature>
<dbReference type="InParanoid" id="A0A1Y2B3R5"/>
<feature type="compositionally biased region" description="Acidic residues" evidence="1">
    <location>
        <begin position="255"/>
        <end position="272"/>
    </location>
</feature>
<keyword evidence="3" id="KW-1185">Reference proteome</keyword>
<feature type="compositionally biased region" description="Polar residues" evidence="1">
    <location>
        <begin position="78"/>
        <end position="119"/>
    </location>
</feature>
<feature type="compositionally biased region" description="Polar residues" evidence="1">
    <location>
        <begin position="32"/>
        <end position="44"/>
    </location>
</feature>
<name>A0A1Y2B3R5_9TREE</name>
<accession>A0A1Y2B3R5</accession>
<gene>
    <name evidence="2" type="ORF">BCR39DRAFT_575008</name>
</gene>
<feature type="region of interest" description="Disordered" evidence="1">
    <location>
        <begin position="250"/>
        <end position="283"/>
    </location>
</feature>